<feature type="region of interest" description="Disordered" evidence="1">
    <location>
        <begin position="1"/>
        <end position="23"/>
    </location>
</feature>
<feature type="compositionally biased region" description="Basic and acidic residues" evidence="1">
    <location>
        <begin position="1"/>
        <end position="12"/>
    </location>
</feature>
<name>A0A8V5G0R4_MELUD</name>
<keyword evidence="3" id="KW-1185">Reference proteome</keyword>
<evidence type="ECO:0000313" key="2">
    <source>
        <dbReference type="Ensembl" id="ENSMUNP00000026245.1"/>
    </source>
</evidence>
<dbReference type="PANTHER" id="PTHR33775:SF2">
    <property type="entry name" value="CARDIAC-ENRICHED FHL2-INTERACTING PROTEIN"/>
    <property type="match status" value="1"/>
</dbReference>
<feature type="region of interest" description="Disordered" evidence="1">
    <location>
        <begin position="686"/>
        <end position="713"/>
    </location>
</feature>
<feature type="region of interest" description="Disordered" evidence="1">
    <location>
        <begin position="305"/>
        <end position="331"/>
    </location>
</feature>
<reference evidence="2" key="3">
    <citation type="submission" date="2025-09" db="UniProtKB">
        <authorList>
            <consortium name="Ensembl"/>
        </authorList>
    </citation>
    <scope>IDENTIFICATION</scope>
</reference>
<feature type="region of interest" description="Disordered" evidence="1">
    <location>
        <begin position="508"/>
        <end position="551"/>
    </location>
</feature>
<feature type="compositionally biased region" description="Low complexity" evidence="1">
    <location>
        <begin position="1104"/>
        <end position="1115"/>
    </location>
</feature>
<dbReference type="PANTHER" id="PTHR33775">
    <property type="entry name" value="CARDIAC-ENRICHED FHL2-INTERACTING PROTEIN-RELATED"/>
    <property type="match status" value="1"/>
</dbReference>
<feature type="compositionally biased region" description="Basic and acidic residues" evidence="1">
    <location>
        <begin position="521"/>
        <end position="534"/>
    </location>
</feature>
<evidence type="ECO:0000256" key="1">
    <source>
        <dbReference type="SAM" id="MobiDB-lite"/>
    </source>
</evidence>
<feature type="region of interest" description="Disordered" evidence="1">
    <location>
        <begin position="1016"/>
        <end position="1123"/>
    </location>
</feature>
<accession>A0A8V5G0R4</accession>
<protein>
    <submittedName>
        <fullName evidence="2">Uncharacterized protein</fullName>
    </submittedName>
</protein>
<feature type="compositionally biased region" description="Polar residues" evidence="1">
    <location>
        <begin position="1092"/>
        <end position="1103"/>
    </location>
</feature>
<dbReference type="InterPro" id="IPR052303">
    <property type="entry name" value="CEFIP"/>
</dbReference>
<feature type="compositionally biased region" description="Basic and acidic residues" evidence="1">
    <location>
        <begin position="741"/>
        <end position="770"/>
    </location>
</feature>
<dbReference type="Pfam" id="PF15232">
    <property type="entry name" value="DUF4585"/>
    <property type="match status" value="1"/>
</dbReference>
<dbReference type="InterPro" id="IPR027838">
    <property type="entry name" value="DUF4585"/>
</dbReference>
<dbReference type="GO" id="GO:0030018">
    <property type="term" value="C:Z disc"/>
    <property type="evidence" value="ECO:0007669"/>
    <property type="project" value="TreeGrafter"/>
</dbReference>
<evidence type="ECO:0000313" key="3">
    <source>
        <dbReference type="Proteomes" id="UP000694405"/>
    </source>
</evidence>
<proteinExistence type="predicted"/>
<feature type="compositionally biased region" description="Basic residues" evidence="1">
    <location>
        <begin position="1037"/>
        <end position="1048"/>
    </location>
</feature>
<dbReference type="Proteomes" id="UP000694405">
    <property type="component" value="Chromosome 4"/>
</dbReference>
<feature type="compositionally biased region" description="Basic and acidic residues" evidence="1">
    <location>
        <begin position="212"/>
        <end position="222"/>
    </location>
</feature>
<feature type="region of interest" description="Disordered" evidence="1">
    <location>
        <begin position="739"/>
        <end position="798"/>
    </location>
</feature>
<feature type="region of interest" description="Disordered" evidence="1">
    <location>
        <begin position="871"/>
        <end position="912"/>
    </location>
</feature>
<organism evidence="2 3">
    <name type="scientific">Melopsittacus undulatus</name>
    <name type="common">Budgerigar</name>
    <name type="synonym">Psittacus undulatus</name>
    <dbReference type="NCBI Taxonomy" id="13146"/>
    <lineage>
        <taxon>Eukaryota</taxon>
        <taxon>Metazoa</taxon>
        <taxon>Chordata</taxon>
        <taxon>Craniata</taxon>
        <taxon>Vertebrata</taxon>
        <taxon>Euteleostomi</taxon>
        <taxon>Archelosauria</taxon>
        <taxon>Archosauria</taxon>
        <taxon>Dinosauria</taxon>
        <taxon>Saurischia</taxon>
        <taxon>Theropoda</taxon>
        <taxon>Coelurosauria</taxon>
        <taxon>Aves</taxon>
        <taxon>Neognathae</taxon>
        <taxon>Neoaves</taxon>
        <taxon>Telluraves</taxon>
        <taxon>Australaves</taxon>
        <taxon>Psittaciformes</taxon>
        <taxon>Psittaculidae</taxon>
        <taxon>Melopsittacus</taxon>
    </lineage>
</organism>
<sequence>MQGNKKHTEGHSDSSSIGSLLDETDREVSSLTDRAFKSLCVAELEDSYSESDLPISPDFALQFSAKLHPGTLNHAIKKSNVCNKLTARNNEHTIWASTFQQLPKCAQEEKKVAKNNSFTIERKKLNLPVPGPRNNKHASKVSSLIKTFDKTADQGSGGSLIAVKQPIKNSFQKCKLNHGNDMACWDNTDILSNHKELSEYSEASQGSHSLSSRHEPQKRPNKIDLNYCGSDDYYPVLIEMSKVAKSNFSRSSKKALKNRSVKVNEPAKKGNFLHSENSAFESWNVHHKKLSEKEEFVDIKMKKEASISPQSMSHRMVSPMSQAPSPPPPRPLATLTEGEHLSLQLGNTCPPWRRQRAAKGTAERRQTSKEKFTASDETCSLSEKATGAKPGLEVTLLPRQVNSPGSISPPFNITELLTPIIPPKQEVDTVESELIPLTPPPTENTSLRDHEGNAFDNYRSRDSYKAKASSLLFNLKDVRKRVKSIYTPSPLLRAFEDKNKMRENIQESTKINASFSTSQEKSNKNIADKDESSDRTSILSGSIHEKDNKTDLTGHFTDNYLTMSSPQTTGDLLFYQTGDNLQQDNSAREDLVKNTRENENFPFFRHESNEPDLRKHLHYPALKPFSRDNADTTAGQNPSVQGEENERQAALQNENLAFKTLPNQLLPAEDVPYSDTQISMVVPDHEAQGRRSTSSSEQSFVSTVEQPLQDEPFPPVPLKGEEIEEDELQYYACISSGTGAAEKREGKVTGNEHRSLMKEKLRREKSKEANSMDSAASSIRDMSIPKPEDSQTLPTSSATKPSLFMIKDNTFRSPQVIRAVKLPLFRSFSLDDTVSSSYKEMEGRFMPPAWHNKQHQKMLHAQEVGWSALRHRGKQNPGSTPRTQSRKARHSLTHPNLGLENDQEQNNPSYPTERKTNYFKNHHLSNRRGGSCAKKIITTETISPVTDSISEDHSYSPLPHEALEDILCTEGAPNVINPALLNMALKSQADMTAGEKSQRNLLSDSVGEAEGLELRGSMERAAGKPPAVPPKTEKALRRAKKLANRRKKMQEQQKKHQTEHTNAVGRKSSHSGQSLASASALGYSPLHPAPRSTFTPTETSTGKPSRASAVSPSPSLTQRKLLQDPDSGQYYVVDLPAEVNVKTFYDPETGKYVQVSVPSSEGNLDQPSSSEIMNSPYVSYPRVLPLPASSVAVLKSPSQLSELTCLMPAAPGESAELQEDGQQICSYSEAVDTRPYIEPASSSYSQDIQETKVHLGKDMSPTPNTDIVSITDLDDFAAEGVS</sequence>
<reference evidence="2" key="2">
    <citation type="submission" date="2025-08" db="UniProtKB">
        <authorList>
            <consortium name="Ensembl"/>
        </authorList>
    </citation>
    <scope>IDENTIFICATION</scope>
</reference>
<feature type="compositionally biased region" description="Low complexity" evidence="1">
    <location>
        <begin position="690"/>
        <end position="706"/>
    </location>
</feature>
<dbReference type="Ensembl" id="ENSMUNT00000029300.1">
    <property type="protein sequence ID" value="ENSMUNP00000026245.1"/>
    <property type="gene ID" value="ENSMUNG00000014032.2"/>
</dbReference>
<feature type="region of interest" description="Disordered" evidence="1">
    <location>
        <begin position="198"/>
        <end position="223"/>
    </location>
</feature>
<feature type="region of interest" description="Disordered" evidence="1">
    <location>
        <begin position="344"/>
        <end position="381"/>
    </location>
</feature>
<feature type="compositionally biased region" description="Basic and acidic residues" evidence="1">
    <location>
        <begin position="1049"/>
        <end position="1059"/>
    </location>
</feature>
<dbReference type="GO" id="GO:0070886">
    <property type="term" value="P:positive regulation of calcineurin-NFAT signaling cascade"/>
    <property type="evidence" value="ECO:0007669"/>
    <property type="project" value="TreeGrafter"/>
</dbReference>
<feature type="region of interest" description="Disordered" evidence="1">
    <location>
        <begin position="625"/>
        <end position="647"/>
    </location>
</feature>
<gene>
    <name evidence="2" type="primary">LOC101871029</name>
</gene>
<feature type="compositionally biased region" description="Low complexity" evidence="1">
    <location>
        <begin position="1070"/>
        <end position="1086"/>
    </location>
</feature>
<feature type="compositionally biased region" description="Polar residues" evidence="1">
    <location>
        <begin position="508"/>
        <end position="520"/>
    </location>
</feature>
<feature type="compositionally biased region" description="Polar residues" evidence="1">
    <location>
        <begin position="631"/>
        <end position="642"/>
    </location>
</feature>
<reference evidence="2" key="1">
    <citation type="submission" date="2020-03" db="EMBL/GenBank/DDBJ databases">
        <title>Melopsittacus undulatus (budgerigar) genome, bMelUnd1, maternal haplotype with Z.</title>
        <authorList>
            <person name="Gedman G."/>
            <person name="Mountcastle J."/>
            <person name="Haase B."/>
            <person name="Formenti G."/>
            <person name="Wright T."/>
            <person name="Apodaca J."/>
            <person name="Pelan S."/>
            <person name="Chow W."/>
            <person name="Rhie A."/>
            <person name="Howe K."/>
            <person name="Fedrigo O."/>
            <person name="Jarvis E.D."/>
        </authorList>
    </citation>
    <scope>NUCLEOTIDE SEQUENCE [LARGE SCALE GENOMIC DNA]</scope>
</reference>
<feature type="compositionally biased region" description="Polar residues" evidence="1">
    <location>
        <begin position="201"/>
        <end position="210"/>
    </location>
</feature>
<feature type="compositionally biased region" description="Basic and acidic residues" evidence="1">
    <location>
        <begin position="361"/>
        <end position="374"/>
    </location>
</feature>